<dbReference type="Gene3D" id="2.50.20.10">
    <property type="entry name" value="Lipoprotein localisation LolA/LolB/LppX"/>
    <property type="match status" value="1"/>
</dbReference>
<dbReference type="Proteomes" id="UP000636004">
    <property type="component" value="Unassembled WGS sequence"/>
</dbReference>
<feature type="signal peptide" evidence="2">
    <location>
        <begin position="1"/>
        <end position="26"/>
    </location>
</feature>
<reference evidence="3" key="2">
    <citation type="submission" date="2020-09" db="EMBL/GenBank/DDBJ databases">
        <authorList>
            <person name="Sun Q."/>
            <person name="Kim S."/>
        </authorList>
    </citation>
    <scope>NUCLEOTIDE SEQUENCE</scope>
    <source>
        <strain evidence="3">KCTC 12710</strain>
    </source>
</reference>
<reference evidence="3" key="1">
    <citation type="journal article" date="2014" name="Int. J. Syst. Evol. Microbiol.">
        <title>Complete genome sequence of Corynebacterium casei LMG S-19264T (=DSM 44701T), isolated from a smear-ripened cheese.</title>
        <authorList>
            <consortium name="US DOE Joint Genome Institute (JGI-PGF)"/>
            <person name="Walter F."/>
            <person name="Albersmeier A."/>
            <person name="Kalinowski J."/>
            <person name="Ruckert C."/>
        </authorList>
    </citation>
    <scope>NUCLEOTIDE SEQUENCE</scope>
    <source>
        <strain evidence="3">KCTC 12710</strain>
    </source>
</reference>
<dbReference type="PANTHER" id="PTHR35869:SF1">
    <property type="entry name" value="OUTER-MEMBRANE LIPOPROTEIN CARRIER PROTEIN"/>
    <property type="match status" value="1"/>
</dbReference>
<evidence type="ECO:0000313" key="3">
    <source>
        <dbReference type="EMBL" id="GGZ71545.1"/>
    </source>
</evidence>
<keyword evidence="1 2" id="KW-0732">Signal</keyword>
<dbReference type="SUPFAM" id="SSF89392">
    <property type="entry name" value="Prokaryotic lipoproteins and lipoprotein localization factors"/>
    <property type="match status" value="1"/>
</dbReference>
<dbReference type="InterPro" id="IPR029046">
    <property type="entry name" value="LolA/LolB/LppX"/>
</dbReference>
<dbReference type="PANTHER" id="PTHR35869">
    <property type="entry name" value="OUTER-MEMBRANE LIPOPROTEIN CARRIER PROTEIN"/>
    <property type="match status" value="1"/>
</dbReference>
<dbReference type="AlphaFoldDB" id="A0A918QXG6"/>
<dbReference type="InterPro" id="IPR004564">
    <property type="entry name" value="OM_lipoprot_carrier_LolA-like"/>
</dbReference>
<sequence>MKFNFKNMKKILTLLLIIACSANLMAQDKAKALLNEVSSKVKSYDNIALDFKYTLENTAENIKQETKGDVVMQGDKYRLNILGITRLFDGKTLYNISTEDEEVSITTNIDEDSNAITPSSMLSFYEDGYTYKLDIEQDIKGRKIQYVKLIPIDSNSEIKELLLGIDAQTKHIYNLIQIGKNGTKTTLTVNSFETNQPLPETLFTFDANKYADYYINNLD</sequence>
<evidence type="ECO:0000313" key="4">
    <source>
        <dbReference type="Proteomes" id="UP000636004"/>
    </source>
</evidence>
<dbReference type="Pfam" id="PF03548">
    <property type="entry name" value="LolA"/>
    <property type="match status" value="1"/>
</dbReference>
<accession>A0A918QXG6</accession>
<name>A0A918QXG6_9FLAO</name>
<evidence type="ECO:0000256" key="2">
    <source>
        <dbReference type="SAM" id="SignalP"/>
    </source>
</evidence>
<proteinExistence type="predicted"/>
<feature type="chain" id="PRO_5037748281" evidence="2">
    <location>
        <begin position="27"/>
        <end position="219"/>
    </location>
</feature>
<gene>
    <name evidence="3" type="primary">lolA</name>
    <name evidence="3" type="ORF">GCM10007028_06130</name>
</gene>
<dbReference type="EMBL" id="BMWZ01000001">
    <property type="protein sequence ID" value="GGZ71545.1"/>
    <property type="molecule type" value="Genomic_DNA"/>
</dbReference>
<organism evidence="3 4">
    <name type="scientific">Algibacter mikhailovii</name>
    <dbReference type="NCBI Taxonomy" id="425498"/>
    <lineage>
        <taxon>Bacteria</taxon>
        <taxon>Pseudomonadati</taxon>
        <taxon>Bacteroidota</taxon>
        <taxon>Flavobacteriia</taxon>
        <taxon>Flavobacteriales</taxon>
        <taxon>Flavobacteriaceae</taxon>
        <taxon>Algibacter</taxon>
    </lineage>
</organism>
<evidence type="ECO:0000256" key="1">
    <source>
        <dbReference type="ARBA" id="ARBA00022729"/>
    </source>
</evidence>
<dbReference type="CDD" id="cd16325">
    <property type="entry name" value="LolA"/>
    <property type="match status" value="1"/>
</dbReference>
<protein>
    <submittedName>
        <fullName evidence="3">Membrane protein</fullName>
    </submittedName>
</protein>
<comment type="caution">
    <text evidence="3">The sequence shown here is derived from an EMBL/GenBank/DDBJ whole genome shotgun (WGS) entry which is preliminary data.</text>
</comment>
<keyword evidence="4" id="KW-1185">Reference proteome</keyword>